<dbReference type="InterPro" id="IPR022641">
    <property type="entry name" value="CheR_N"/>
</dbReference>
<dbReference type="InterPro" id="IPR022642">
    <property type="entry name" value="CheR_C"/>
</dbReference>
<evidence type="ECO:0000259" key="4">
    <source>
        <dbReference type="PROSITE" id="PS50123"/>
    </source>
</evidence>
<dbReference type="Proteomes" id="UP000321051">
    <property type="component" value="Unassembled WGS sequence"/>
</dbReference>
<reference evidence="5 6" key="1">
    <citation type="submission" date="2019-07" db="EMBL/GenBank/DDBJ databases">
        <title>Whole genome shotgun sequence of Marinococcus halophilus NBRC 102359.</title>
        <authorList>
            <person name="Hosoyama A."/>
            <person name="Uohara A."/>
            <person name="Ohji S."/>
            <person name="Ichikawa N."/>
        </authorList>
    </citation>
    <scope>NUCLEOTIDE SEQUENCE [LARGE SCALE GENOMIC DNA]</scope>
    <source>
        <strain evidence="5 6">NBRC 102359</strain>
    </source>
</reference>
<dbReference type="PRINTS" id="PR00996">
    <property type="entry name" value="CHERMTFRASE"/>
</dbReference>
<dbReference type="SUPFAM" id="SSF53335">
    <property type="entry name" value="S-adenosyl-L-methionine-dependent methyltransferases"/>
    <property type="match status" value="1"/>
</dbReference>
<accession>A0A510Y3L1</accession>
<dbReference type="Pfam" id="PF03705">
    <property type="entry name" value="CheR_N"/>
    <property type="match status" value="1"/>
</dbReference>
<evidence type="ECO:0000256" key="1">
    <source>
        <dbReference type="ARBA" id="ARBA00022603"/>
    </source>
</evidence>
<organism evidence="5 6">
    <name type="scientific">Marinococcus halophilus</name>
    <dbReference type="NCBI Taxonomy" id="1371"/>
    <lineage>
        <taxon>Bacteria</taxon>
        <taxon>Bacillati</taxon>
        <taxon>Bacillota</taxon>
        <taxon>Bacilli</taxon>
        <taxon>Bacillales</taxon>
        <taxon>Bacillaceae</taxon>
        <taxon>Marinococcus</taxon>
    </lineage>
</organism>
<dbReference type="EMBL" id="BJUN01000003">
    <property type="protein sequence ID" value="GEK57899.1"/>
    <property type="molecule type" value="Genomic_DNA"/>
</dbReference>
<evidence type="ECO:0000256" key="2">
    <source>
        <dbReference type="ARBA" id="ARBA00022679"/>
    </source>
</evidence>
<protein>
    <submittedName>
        <fullName evidence="5">Chemotaxis protein methyltransferase</fullName>
    </submittedName>
</protein>
<dbReference type="RefSeq" id="WP_158219084.1">
    <property type="nucleotide sequence ID" value="NZ_BJUN01000003.1"/>
</dbReference>
<dbReference type="AlphaFoldDB" id="A0A510Y3L1"/>
<dbReference type="Gene3D" id="3.40.50.150">
    <property type="entry name" value="Vaccinia Virus protein VP39"/>
    <property type="match status" value="1"/>
</dbReference>
<evidence type="ECO:0000256" key="3">
    <source>
        <dbReference type="ARBA" id="ARBA00022691"/>
    </source>
</evidence>
<dbReference type="STRING" id="1371.GCA_900166605_02903"/>
<dbReference type="PROSITE" id="PS50123">
    <property type="entry name" value="CHER"/>
    <property type="match status" value="1"/>
</dbReference>
<feature type="domain" description="CheR-type methyltransferase" evidence="4">
    <location>
        <begin position="14"/>
        <end position="271"/>
    </location>
</feature>
<dbReference type="Pfam" id="PF01739">
    <property type="entry name" value="CheR"/>
    <property type="match status" value="1"/>
</dbReference>
<sequence length="271" mass="31747">MTGRQNTVVEDQINDDYGVFVQKMKGLTGLDLHLYKEEQMKRRLFSFLQKKGFHSFTDLYNRGIQNDKVLLEEMLDRMTINVSEFFRNPSRWEVLQTSILPEIVKKQSNPHIWSAACSTGEEPYSLWMMMKEQFSGVSFSITATDIDRRILEQAQLGIYSSRAVENVPPAYLQKYFQAGPPAYQFDTKAAAKDIRFKKQNLLADKPVRDVDVIICRNVMIYFTEEAKEYIYHQFYQTLRPGGVLFVGSTEQMFHPEKYKFEPVGTFFYRKI</sequence>
<dbReference type="GO" id="GO:0032259">
    <property type="term" value="P:methylation"/>
    <property type="evidence" value="ECO:0007669"/>
    <property type="project" value="UniProtKB-KW"/>
</dbReference>
<keyword evidence="1 5" id="KW-0489">Methyltransferase</keyword>
<comment type="caution">
    <text evidence="5">The sequence shown here is derived from an EMBL/GenBank/DDBJ whole genome shotgun (WGS) entry which is preliminary data.</text>
</comment>
<name>A0A510Y3L1_MARHA</name>
<dbReference type="PANTHER" id="PTHR24422">
    <property type="entry name" value="CHEMOTAXIS PROTEIN METHYLTRANSFERASE"/>
    <property type="match status" value="1"/>
</dbReference>
<dbReference type="InterPro" id="IPR050903">
    <property type="entry name" value="Bact_Chemotaxis_MeTrfase"/>
</dbReference>
<dbReference type="SUPFAM" id="SSF47757">
    <property type="entry name" value="Chemotaxis receptor methyltransferase CheR, N-terminal domain"/>
    <property type="match status" value="1"/>
</dbReference>
<keyword evidence="6" id="KW-1185">Reference proteome</keyword>
<keyword evidence="3" id="KW-0949">S-adenosyl-L-methionine</keyword>
<evidence type="ECO:0000313" key="5">
    <source>
        <dbReference type="EMBL" id="GEK57899.1"/>
    </source>
</evidence>
<dbReference type="PANTHER" id="PTHR24422:SF19">
    <property type="entry name" value="CHEMOTAXIS PROTEIN METHYLTRANSFERASE"/>
    <property type="match status" value="1"/>
</dbReference>
<dbReference type="CDD" id="cd02440">
    <property type="entry name" value="AdoMet_MTases"/>
    <property type="match status" value="1"/>
</dbReference>
<evidence type="ECO:0000313" key="6">
    <source>
        <dbReference type="Proteomes" id="UP000321051"/>
    </source>
</evidence>
<proteinExistence type="predicted"/>
<dbReference type="InterPro" id="IPR000780">
    <property type="entry name" value="CheR_MeTrfase"/>
</dbReference>
<dbReference type="InterPro" id="IPR029063">
    <property type="entry name" value="SAM-dependent_MTases_sf"/>
</dbReference>
<dbReference type="GO" id="GO:0008757">
    <property type="term" value="F:S-adenosylmethionine-dependent methyltransferase activity"/>
    <property type="evidence" value="ECO:0007669"/>
    <property type="project" value="InterPro"/>
</dbReference>
<gene>
    <name evidence="5" type="primary">cheR</name>
    <name evidence="5" type="ORF">MHA01_08040</name>
</gene>
<keyword evidence="2 5" id="KW-0808">Transferase</keyword>
<dbReference type="SMART" id="SM00138">
    <property type="entry name" value="MeTrc"/>
    <property type="match status" value="1"/>
</dbReference>